<evidence type="ECO:0000313" key="1">
    <source>
        <dbReference type="EMBL" id="KAI9907849.1"/>
    </source>
</evidence>
<evidence type="ECO:0000313" key="2">
    <source>
        <dbReference type="Proteomes" id="UP001163321"/>
    </source>
</evidence>
<reference evidence="1 2" key="1">
    <citation type="journal article" date="2022" name="bioRxiv">
        <title>The genome of the oomycete Peronosclerospora sorghi, a cosmopolitan pathogen of maize and sorghum, is inflated with dispersed pseudogenes.</title>
        <authorList>
            <person name="Fletcher K."/>
            <person name="Martin F."/>
            <person name="Isakeit T."/>
            <person name="Cavanaugh K."/>
            <person name="Magill C."/>
            <person name="Michelmore R."/>
        </authorList>
    </citation>
    <scope>NUCLEOTIDE SEQUENCE [LARGE SCALE GENOMIC DNA]</scope>
    <source>
        <strain evidence="1">P6</strain>
    </source>
</reference>
<sequence length="68" mass="7593">MTPVSSILEAFNAGKMNPESLSTRWIRGTATRMLREVIFGVGLNQLSDYFEERMMVKSIPAMNNALGL</sequence>
<dbReference type="EMBL" id="CM047587">
    <property type="protein sequence ID" value="KAI9907849.1"/>
    <property type="molecule type" value="Genomic_DNA"/>
</dbReference>
<organism evidence="1 2">
    <name type="scientific">Peronosclerospora sorghi</name>
    <dbReference type="NCBI Taxonomy" id="230839"/>
    <lineage>
        <taxon>Eukaryota</taxon>
        <taxon>Sar</taxon>
        <taxon>Stramenopiles</taxon>
        <taxon>Oomycota</taxon>
        <taxon>Peronosporomycetes</taxon>
        <taxon>Peronosporales</taxon>
        <taxon>Peronosporaceae</taxon>
        <taxon>Peronosclerospora</taxon>
    </lineage>
</organism>
<comment type="caution">
    <text evidence="1">The sequence shown here is derived from an EMBL/GenBank/DDBJ whole genome shotgun (WGS) entry which is preliminary data.</text>
</comment>
<dbReference type="Proteomes" id="UP001163321">
    <property type="component" value="Chromosome 8"/>
</dbReference>
<accession>A0ACC0VPI3</accession>
<name>A0ACC0VPI3_9STRA</name>
<protein>
    <submittedName>
        <fullName evidence="1">Uncharacterized protein</fullName>
    </submittedName>
</protein>
<proteinExistence type="predicted"/>
<gene>
    <name evidence="1" type="ORF">PsorP6_004104</name>
</gene>
<keyword evidence="2" id="KW-1185">Reference proteome</keyword>